<feature type="region of interest" description="Disordered" evidence="2">
    <location>
        <begin position="1"/>
        <end position="20"/>
    </location>
</feature>
<dbReference type="STRING" id="52586.A0A0B1P0I8"/>
<organism evidence="4 5">
    <name type="scientific">Uncinula necator</name>
    <name type="common">Grape powdery mildew</name>
    <dbReference type="NCBI Taxonomy" id="52586"/>
    <lineage>
        <taxon>Eukaryota</taxon>
        <taxon>Fungi</taxon>
        <taxon>Dikarya</taxon>
        <taxon>Ascomycota</taxon>
        <taxon>Pezizomycotina</taxon>
        <taxon>Leotiomycetes</taxon>
        <taxon>Erysiphales</taxon>
        <taxon>Erysiphaceae</taxon>
        <taxon>Erysiphe</taxon>
    </lineage>
</organism>
<gene>
    <name evidence="4" type="ORF">EV44_g5575</name>
</gene>
<dbReference type="InterPro" id="IPR056023">
    <property type="entry name" value="DUF7603"/>
</dbReference>
<evidence type="ECO:0000259" key="3">
    <source>
        <dbReference type="Pfam" id="PF24554"/>
    </source>
</evidence>
<dbReference type="AlphaFoldDB" id="A0A0B1P0I8"/>
<protein>
    <submittedName>
        <fullName evidence="4">Putative intracellular protein transport-like protein</fullName>
    </submittedName>
</protein>
<keyword evidence="1" id="KW-0175">Coiled coil</keyword>
<feature type="region of interest" description="Disordered" evidence="2">
    <location>
        <begin position="128"/>
        <end position="172"/>
    </location>
</feature>
<feature type="coiled-coil region" evidence="1">
    <location>
        <begin position="413"/>
        <end position="506"/>
    </location>
</feature>
<proteinExistence type="predicted"/>
<sequence>MVVVHRTSSGIQGLSDTPSASDYTNMPTSVIPSVYKANNTRSQSLEFIRSHNKPTVSSAPSSVRRKPLPPNATCQATSLSPPKNLVLRSELPSQVPSLPPVAIDVSIFNKVDFPPWEDTNFSLSCKEGQGCTGQNSNNSQRNTLPSRMSQSLAISKSLGSPSVSPKHSRASSSASVLSKETNICFANPSSTILSNTSISVPSVESTPLHKISQSLSCPQGVADSDSSVNSSSMTSPKPSTVASLFSWREFISTPVPSTSTSIESGSPKSEFTPEEKYTFLSHFGNSNKKLSVDAALAINVKSEADLQATKPLANTTKGISAFCVEDMEKELKEISSELAASIKRELELEDEVDRLKAEVPIPTAISEKRTSDYFSDSGSSSIKYGDESESKRDELDRLIRKTELSKAQMRLELTHLNLTVSEERAKCKQLEQKIQNLEEKASHINHASMNSSDASERIQELENTCEELRKRLSEEQKLRQSSDEMLKKLKFELQLSQNERDDLQYEVVPQLRSQVEGLELQATEHEKITYKQTKMQQELHALNDKTVTMDDFPKKKTEIHDQIKTFDKFSQIVEATDIRDMISKGSGQMSVLRPRSWTVEVTGNRDGIAERIRDIKLQRDALHDSLKSLRERQEHQNRENQKHIKHLETELEKALSMSPKRSGYEREVKQLRSEVNTLRLRADEAISQKFKFKENLTELKYELERAEQEIVKLKKLLMLEKHVSQLSRKRPMSGILVSESLEHSYRDLQITFSKSLEQVKSIHMENMTRENLEAFRLIEESFANAVSERNFISRQAEIMRMQNKILLENEKSLSSQELIHAKELLDSAKRFEDLAVQVRQQLNTNAALRHRLTSMIECEEKEQELSSEKIKYLQDRVKTLEDQLYLAQNSSEERLLAHEEEVREMKEFQIDQFHRIKEGIRSPSSSAFSRSIKSLRNPLIYSPVAEDIKVAQLRQKISELEKALSDADQEIAKVVSHMNAAQIQVLNLQNEREEAIKETKRLQKMIEQEKSQAHSMSWTSMLSFRGREVKV</sequence>
<accession>A0A0B1P0I8</accession>
<feature type="region of interest" description="Disordered" evidence="2">
    <location>
        <begin position="51"/>
        <end position="79"/>
    </location>
</feature>
<feature type="domain" description="DUF7603" evidence="3">
    <location>
        <begin position="774"/>
        <end position="882"/>
    </location>
</feature>
<comment type="caution">
    <text evidence="4">The sequence shown here is derived from an EMBL/GenBank/DDBJ whole genome shotgun (WGS) entry which is preliminary data.</text>
</comment>
<feature type="coiled-coil region" evidence="1">
    <location>
        <begin position="950"/>
        <end position="1012"/>
    </location>
</feature>
<name>A0A0B1P0I8_UNCNE</name>
<feature type="compositionally biased region" description="Polar residues" evidence="2">
    <location>
        <begin position="132"/>
        <end position="159"/>
    </location>
</feature>
<evidence type="ECO:0000313" key="4">
    <source>
        <dbReference type="EMBL" id="KHJ30780.1"/>
    </source>
</evidence>
<feature type="compositionally biased region" description="Low complexity" evidence="2">
    <location>
        <begin position="223"/>
        <end position="235"/>
    </location>
</feature>
<dbReference type="EMBL" id="JNVN01003641">
    <property type="protein sequence ID" value="KHJ30780.1"/>
    <property type="molecule type" value="Genomic_DNA"/>
</dbReference>
<feature type="compositionally biased region" description="Low complexity" evidence="2">
    <location>
        <begin position="160"/>
        <end position="172"/>
    </location>
</feature>
<evidence type="ECO:0000313" key="5">
    <source>
        <dbReference type="Proteomes" id="UP000030854"/>
    </source>
</evidence>
<dbReference type="Pfam" id="PF24554">
    <property type="entry name" value="DUF7603"/>
    <property type="match status" value="1"/>
</dbReference>
<keyword evidence="5" id="KW-1185">Reference proteome</keyword>
<feature type="region of interest" description="Disordered" evidence="2">
    <location>
        <begin position="214"/>
        <end position="235"/>
    </location>
</feature>
<feature type="coiled-coil region" evidence="1">
    <location>
        <begin position="324"/>
        <end position="358"/>
    </location>
</feature>
<evidence type="ECO:0000256" key="2">
    <source>
        <dbReference type="SAM" id="MobiDB-lite"/>
    </source>
</evidence>
<feature type="region of interest" description="Disordered" evidence="2">
    <location>
        <begin position="370"/>
        <end position="394"/>
    </location>
</feature>
<reference evidence="4 5" key="1">
    <citation type="journal article" date="2014" name="BMC Genomics">
        <title>Adaptive genomic structural variation in the grape powdery mildew pathogen, Erysiphe necator.</title>
        <authorList>
            <person name="Jones L."/>
            <person name="Riaz S."/>
            <person name="Morales-Cruz A."/>
            <person name="Amrine K.C."/>
            <person name="McGuire B."/>
            <person name="Gubler W.D."/>
            <person name="Walker M.A."/>
            <person name="Cantu D."/>
        </authorList>
    </citation>
    <scope>NUCLEOTIDE SEQUENCE [LARGE SCALE GENOMIC DNA]</scope>
    <source>
        <strain evidence="5">c</strain>
    </source>
</reference>
<feature type="coiled-coil region" evidence="1">
    <location>
        <begin position="612"/>
        <end position="723"/>
    </location>
</feature>
<feature type="compositionally biased region" description="Low complexity" evidence="2">
    <location>
        <begin position="372"/>
        <end position="381"/>
    </location>
</feature>
<feature type="compositionally biased region" description="Basic and acidic residues" evidence="2">
    <location>
        <begin position="384"/>
        <end position="394"/>
    </location>
</feature>
<dbReference type="HOGENOM" id="CLU_002590_0_0_1"/>
<evidence type="ECO:0000256" key="1">
    <source>
        <dbReference type="SAM" id="Coils"/>
    </source>
</evidence>
<dbReference type="OMA" id="DQKWQCE"/>
<dbReference type="Proteomes" id="UP000030854">
    <property type="component" value="Unassembled WGS sequence"/>
</dbReference>